<evidence type="ECO:0000256" key="2">
    <source>
        <dbReference type="ARBA" id="ARBA00012616"/>
    </source>
</evidence>
<dbReference type="SUPFAM" id="SSF103025">
    <property type="entry name" value="Folate-binding domain"/>
    <property type="match status" value="1"/>
</dbReference>
<dbReference type="STRING" id="1823756.A4H34_08840"/>
<feature type="domain" description="Aminomethyltransferase C-terminal" evidence="9">
    <location>
        <begin position="291"/>
        <end position="361"/>
    </location>
</feature>
<evidence type="ECO:0000256" key="3">
    <source>
        <dbReference type="ARBA" id="ARBA00022576"/>
    </source>
</evidence>
<evidence type="ECO:0000313" key="11">
    <source>
        <dbReference type="Proteomes" id="UP000078368"/>
    </source>
</evidence>
<reference evidence="10 11" key="1">
    <citation type="submission" date="2016-04" db="EMBL/GenBank/DDBJ databases">
        <title>Peptidophaga gingivicola gen. nov., sp. nov., isolated from human subgingival plaque.</title>
        <authorList>
            <person name="Beall C.J."/>
            <person name="Mokrzan E.M."/>
            <person name="Griffen A.L."/>
            <person name="Leys E.J."/>
        </authorList>
    </citation>
    <scope>NUCLEOTIDE SEQUENCE [LARGE SCALE GENOMIC DNA]</scope>
    <source>
        <strain evidence="10 11">BA112</strain>
    </source>
</reference>
<dbReference type="Pfam" id="PF01571">
    <property type="entry name" value="GCV_T"/>
    <property type="match status" value="1"/>
</dbReference>
<dbReference type="GO" id="GO:0008483">
    <property type="term" value="F:transaminase activity"/>
    <property type="evidence" value="ECO:0007669"/>
    <property type="project" value="UniProtKB-KW"/>
</dbReference>
<evidence type="ECO:0000259" key="9">
    <source>
        <dbReference type="Pfam" id="PF08669"/>
    </source>
</evidence>
<gene>
    <name evidence="10" type="ORF">A4H34_08840</name>
</gene>
<dbReference type="GO" id="GO:0005829">
    <property type="term" value="C:cytosol"/>
    <property type="evidence" value="ECO:0007669"/>
    <property type="project" value="TreeGrafter"/>
</dbReference>
<comment type="caution">
    <text evidence="10">The sequence shown here is derived from an EMBL/GenBank/DDBJ whole genome shotgun (WGS) entry which is preliminary data.</text>
</comment>
<keyword evidence="3" id="KW-0032">Aminotransferase</keyword>
<comment type="catalytic activity">
    <reaction evidence="6">
        <text>N(6)-[(R)-S(8)-aminomethyldihydrolipoyl]-L-lysyl-[protein] + (6S)-5,6,7,8-tetrahydrofolate = N(6)-[(R)-dihydrolipoyl]-L-lysyl-[protein] + (6R)-5,10-methylene-5,6,7,8-tetrahydrofolate + NH4(+)</text>
        <dbReference type="Rhea" id="RHEA:16945"/>
        <dbReference type="Rhea" id="RHEA-COMP:10475"/>
        <dbReference type="Rhea" id="RHEA-COMP:10492"/>
        <dbReference type="ChEBI" id="CHEBI:15636"/>
        <dbReference type="ChEBI" id="CHEBI:28938"/>
        <dbReference type="ChEBI" id="CHEBI:57453"/>
        <dbReference type="ChEBI" id="CHEBI:83100"/>
        <dbReference type="ChEBI" id="CHEBI:83143"/>
        <dbReference type="EC" id="2.1.2.10"/>
    </reaction>
</comment>
<dbReference type="OrthoDB" id="9774591at2"/>
<evidence type="ECO:0000256" key="4">
    <source>
        <dbReference type="ARBA" id="ARBA00022679"/>
    </source>
</evidence>
<organism evidence="10 11">
    <name type="scientific">Peptidiphaga gingivicola</name>
    <dbReference type="NCBI Taxonomy" id="2741497"/>
    <lineage>
        <taxon>Bacteria</taxon>
        <taxon>Bacillati</taxon>
        <taxon>Actinomycetota</taxon>
        <taxon>Actinomycetes</taxon>
        <taxon>Actinomycetales</taxon>
        <taxon>Actinomycetaceae</taxon>
        <taxon>Peptidiphaga</taxon>
    </lineage>
</organism>
<feature type="domain" description="GCVT N-terminal" evidence="8">
    <location>
        <begin position="11"/>
        <end position="263"/>
    </location>
</feature>
<evidence type="ECO:0000313" key="10">
    <source>
        <dbReference type="EMBL" id="OAP85208.1"/>
    </source>
</evidence>
<dbReference type="InterPro" id="IPR006222">
    <property type="entry name" value="GCVT_N"/>
</dbReference>
<dbReference type="RefSeq" id="WP_009199680.1">
    <property type="nucleotide sequence ID" value="NZ_LVZK01000003.1"/>
</dbReference>
<evidence type="ECO:0000259" key="8">
    <source>
        <dbReference type="Pfam" id="PF01571"/>
    </source>
</evidence>
<dbReference type="NCBIfam" id="NF001567">
    <property type="entry name" value="PRK00389.1"/>
    <property type="match status" value="1"/>
</dbReference>
<dbReference type="InterPro" id="IPR028896">
    <property type="entry name" value="GcvT/YgfZ/DmdA"/>
</dbReference>
<dbReference type="InterPro" id="IPR029043">
    <property type="entry name" value="GcvT/YgfZ_C"/>
</dbReference>
<dbReference type="EMBL" id="LVZK01000003">
    <property type="protein sequence ID" value="OAP85208.1"/>
    <property type="molecule type" value="Genomic_DNA"/>
</dbReference>
<evidence type="ECO:0000256" key="5">
    <source>
        <dbReference type="ARBA" id="ARBA00031395"/>
    </source>
</evidence>
<keyword evidence="4" id="KW-0808">Transferase</keyword>
<dbReference type="Gene3D" id="3.30.70.1400">
    <property type="entry name" value="Aminomethyltransferase beta-barrel domains"/>
    <property type="match status" value="1"/>
</dbReference>
<dbReference type="GO" id="GO:0004047">
    <property type="term" value="F:aminomethyltransferase activity"/>
    <property type="evidence" value="ECO:0007669"/>
    <property type="project" value="UniProtKB-EC"/>
</dbReference>
<dbReference type="InterPro" id="IPR006223">
    <property type="entry name" value="GcvT"/>
</dbReference>
<dbReference type="PANTHER" id="PTHR43757:SF2">
    <property type="entry name" value="AMINOMETHYLTRANSFERASE, MITOCHONDRIAL"/>
    <property type="match status" value="1"/>
</dbReference>
<evidence type="ECO:0000256" key="7">
    <source>
        <dbReference type="PIRSR" id="PIRSR006487-1"/>
    </source>
</evidence>
<dbReference type="InterPro" id="IPR027266">
    <property type="entry name" value="TrmE/GcvT-like"/>
</dbReference>
<proteinExistence type="inferred from homology"/>
<dbReference type="GO" id="GO:0006546">
    <property type="term" value="P:glycine catabolic process"/>
    <property type="evidence" value="ECO:0007669"/>
    <property type="project" value="InterPro"/>
</dbReference>
<sequence>MEELRPSALFGEHVAAGATMTPFAGWNMPLRYTSDREEHRAVRESVGKFDLSHMGQVEVEGPQAAAVLDYSLCTKPSTMPAGRARYSMMLAPDGGIIDDLIVYRLEEARYLVVPNGANRITVVEELTRRGREWCAKNEASESHSIVDRTLERALIAVQGPESLEAVVALLGPEDAERVAALGYYRALEAKVDGVPAMIARTGYTGETGYEIMLPASAAPDVWRKIEAKACGLASRDTLRLEAGMPLYGNELGRDVTPADAGAARLPADHEFVGGAALAERKPTWDLYALVGEGRRAARAGNTAMSEGREVGKVTSGALSPTLGYPIALARLEPGIVEGAVLDVDVRGTLQPMRVTSLPFYKRPR</sequence>
<dbReference type="GO" id="GO:0005960">
    <property type="term" value="C:glycine cleavage complex"/>
    <property type="evidence" value="ECO:0007669"/>
    <property type="project" value="InterPro"/>
</dbReference>
<evidence type="ECO:0000256" key="1">
    <source>
        <dbReference type="ARBA" id="ARBA00008609"/>
    </source>
</evidence>
<dbReference type="Proteomes" id="UP000078368">
    <property type="component" value="Unassembled WGS sequence"/>
</dbReference>
<dbReference type="EC" id="2.1.2.10" evidence="2"/>
<dbReference type="NCBIfam" id="TIGR00528">
    <property type="entry name" value="gcvT"/>
    <property type="match status" value="1"/>
</dbReference>
<accession>A0A179B0G6</accession>
<dbReference type="PIRSF" id="PIRSF006487">
    <property type="entry name" value="GcvT"/>
    <property type="match status" value="1"/>
</dbReference>
<feature type="binding site" evidence="7">
    <location>
        <position position="210"/>
    </location>
    <ligand>
        <name>substrate</name>
    </ligand>
</feature>
<dbReference type="Gene3D" id="2.40.30.110">
    <property type="entry name" value="Aminomethyltransferase beta-barrel domains"/>
    <property type="match status" value="1"/>
</dbReference>
<comment type="similarity">
    <text evidence="1">Belongs to the GcvT family.</text>
</comment>
<evidence type="ECO:0000256" key="6">
    <source>
        <dbReference type="ARBA" id="ARBA00047665"/>
    </source>
</evidence>
<dbReference type="PANTHER" id="PTHR43757">
    <property type="entry name" value="AMINOMETHYLTRANSFERASE"/>
    <property type="match status" value="1"/>
</dbReference>
<keyword evidence="11" id="KW-1185">Reference proteome</keyword>
<dbReference type="Pfam" id="PF08669">
    <property type="entry name" value="GCV_T_C"/>
    <property type="match status" value="1"/>
</dbReference>
<protein>
    <recommendedName>
        <fullName evidence="2">aminomethyltransferase</fullName>
        <ecNumber evidence="2">2.1.2.10</ecNumber>
    </recommendedName>
    <alternativeName>
        <fullName evidence="5">Glycine cleavage system T protein</fullName>
    </alternativeName>
</protein>
<dbReference type="Gene3D" id="3.30.1360.120">
    <property type="entry name" value="Probable tRNA modification gtpase trme, domain 1"/>
    <property type="match status" value="1"/>
</dbReference>
<dbReference type="Gene3D" id="4.10.1250.10">
    <property type="entry name" value="Aminomethyltransferase fragment"/>
    <property type="match status" value="1"/>
</dbReference>
<name>A0A179B0G6_9ACTO</name>
<dbReference type="SUPFAM" id="SSF101790">
    <property type="entry name" value="Aminomethyltransferase beta-barrel domain"/>
    <property type="match status" value="1"/>
</dbReference>
<dbReference type="InterPro" id="IPR013977">
    <property type="entry name" value="GcvT_C"/>
</dbReference>
<dbReference type="AlphaFoldDB" id="A0A179B0G6"/>